<dbReference type="OrthoDB" id="5423371at2759"/>
<keyword evidence="4" id="KW-1185">Reference proteome</keyword>
<dbReference type="VEuPathDB" id="FungiDB:TSTA_027820"/>
<dbReference type="OMA" id="EKYDDSQ"/>
<protein>
    <recommendedName>
        <fullName evidence="5">Chromosome segregation ATPase family protein</fullName>
    </recommendedName>
</protein>
<dbReference type="PANTHER" id="PTHR47357:SF11">
    <property type="entry name" value="BINDING PROTEIN, PUTATIVE-RELATED"/>
    <property type="match status" value="1"/>
</dbReference>
<dbReference type="GO" id="GO:0005856">
    <property type="term" value="C:cytoskeleton"/>
    <property type="evidence" value="ECO:0007669"/>
    <property type="project" value="TreeGrafter"/>
</dbReference>
<evidence type="ECO:0000313" key="3">
    <source>
        <dbReference type="EMBL" id="EED19491.1"/>
    </source>
</evidence>
<accession>B8M6M9</accession>
<feature type="coiled-coil region" evidence="1">
    <location>
        <begin position="1196"/>
        <end position="1263"/>
    </location>
</feature>
<dbReference type="Proteomes" id="UP000001745">
    <property type="component" value="Unassembled WGS sequence"/>
</dbReference>
<feature type="compositionally biased region" description="Polar residues" evidence="2">
    <location>
        <begin position="2078"/>
        <end position="2091"/>
    </location>
</feature>
<dbReference type="STRING" id="441959.B8M6M9"/>
<sequence length="2267" mass="249109">MASSDTEVTPHGGMDLVVKSHHQPSNSDITKLNIPMWDSSDPERRPPPLPMNPGAGSPKTRSSASPGIQAVTATLAEKMRENAPSPYTINPMPPKSSPEKSLVKGQYHRRMQSLQPTTDARAEFRNFIENRSPERKTRASTFNDDYLDKSPTRSGTSTSQDSGRDSPSLYVSSRYLSKPIIGENTPPSATMLALQNMQLPGDDLKSLQVSKPATPTSLSEASLSEQIKSLTTIATNLQKEMTSLTRRSKDNATDLLSLKAATNARDEDIRKSIRDLANNISSKLLDPESASTRSGRSGYSVDNKVFDSPPSSRKSFNLPRVASPSSFAAALERDLCGSPGPISDGSASIALLEKVLREMATKEAQEKLLELVDEVKKRPAKDGGTKEADQNVTKMLEEILNLVKENPTNRALIRSELAAESSPPEGTRSGPIVLSYDGAEQKSAVTEDIMSLLNRIKNSVAEGGGLTSEVKALVRELRGEVLGMGREIGRKLEEAAASKSDEDVPRPLGADEVAEIVRAGLAELKEQMHSMIEEHQETLSTSMTRSGTDATEVYSAVRSALDEFSSQHLAAPAPSTVGMDKEDILEAVREAWEVNKPEIELQNFGLEREEILECLTEGLKAYQPKEEAVTYDQVLAAVQAGMQSFVPPPIEAPPAITREEVIGAVKECLESFELTIPEPNITKDDVFAAVSEAMDSHTQRALPDESDAPKLTRGDVFDAVAEALGRSTLAESLNSAGLTRDDVQHAVVEALTDQQHALFAGLTRDDVHNAVIEAMADQQRALLAEEDAPKLTRDDVFEAVSEAMARSTLAESLAGSGLTRDDVHGAVVEAMVGQRAITQDETGNGLSRDDVFNAVTEGLAAHFAAAKEMGESSVTREDVVQVINDALAAHTSALVSQEPALTREDIVSAIAEGLVSQSSISREIELNKDDLFEAVTSGLQEAAASSQLNVGDQVLDRLRDLVQEMKDEFKQYSAASGHDTEQVLDSMKDGLQVLRTDIESYVDKTADVTGKEEIISTVKEGFRLLQADLEHSINEAALRGSAARGNPDTPELLDAMEKEFEHLRSTLGSLLIRNEASGDKAEILDAIHEISTSTRNEVDTSKLVQAVRDEFENIRDSINMSLVKAEPSEKDEIISALRESFENLQAENIAKRDGNESTFSNTSELLEAFNDGVDTIRADLETLIHKSDEQNNSGVLDALKEGLDSIRLEMEALRASQKEFEETSTTRGQELILAKESNISNDIESLKVLITQLQIKVEAIEANPPTPPPSEDALKKEHLDEVLSAVRDVHGSVTEANSRKEESEIIETLLRDTVAKFDEINIPSTDDLAKSEQVMTLEVVVSELKDAIAEVAARLETDSCTKADFGTLETLLKDLWVAVEESKNQAKDVPEVEEGSEPIVKSDLQTVEAMICEVKTSIEELKLPDVDTLPIKSDIEALSELITSFREKVDAESELTAQAFEARKVEHGGLAEKIEEAKIVVADLRDELKGKLDGSEQGLSELKTLLEGLAVSSESFTTVESVRELSDLINREFERARGEQEATKLETEERDAAIMVKQDETRAAIVADLEKKVDERIDHMLSKYDELQGNIDKKFSETEERDAMNVEHLTSTKGLAEDIKLIIGAMGNSVTESCERMGDDSKTLFTKLSESYDKMEVMHNEIKEFNELSKAELEKTSAATDRVETQILEYHPQILGAIKDILMLVGQHYEHSQKSNEELSRNLSAIPATIPTLLPALPAPPEPREIIVPEKYDDTELRSKLDIIMGHTESTKNIIPEKYDDTELRSKLDQIMSHAESTRSIIPEKYDDSELQSKLDIIMNHAENTSKTMAGMDKLDEIHEKVMHTSREITELVATQSRLVIEDYERKKRESEEAAYALERRLAQKEKVESEILSLNDEKESLLKMIQAMKAEKEELIKQNTKLGKELHGLETALDIRQHEMELFEERAQGLEKRILAGVFDHARTMLLKESGRGKSRMSLRRIPSYGSTTTKTSRASTNSTAKDTRSLVSNGVEMVLKRRQPAKTPAYNGSTISSNGGKERRILSLSHVTGNRGPTDRHVTAPVGTGGLTNLKRSHSVRSNLPSRKTSWGTSRDFDANKENENLLEEEDEHFSATHSDAGTERTAETGHYTQSVSHGSESTISASRQPSYASTTNGLVAEHTGSIIEGEDDEEGDEAQHNDQSYEQESEQESEHSDPEDPEDDDEKHDKQHEEDNEDEGDYQTTIGEQEEHPAVEEGLSELEAPPGIKIPGQTDSGLGSDIQCPINV</sequence>
<feature type="region of interest" description="Disordered" evidence="2">
    <location>
        <begin position="1"/>
        <end position="170"/>
    </location>
</feature>
<feature type="region of interest" description="Disordered" evidence="2">
    <location>
        <begin position="286"/>
        <end position="317"/>
    </location>
</feature>
<organism evidence="3 4">
    <name type="scientific">Talaromyces stipitatus (strain ATCC 10500 / CBS 375.48 / QM 6759 / NRRL 1006)</name>
    <name type="common">Penicillium stipitatum</name>
    <dbReference type="NCBI Taxonomy" id="441959"/>
    <lineage>
        <taxon>Eukaryota</taxon>
        <taxon>Fungi</taxon>
        <taxon>Dikarya</taxon>
        <taxon>Ascomycota</taxon>
        <taxon>Pezizomycotina</taxon>
        <taxon>Eurotiomycetes</taxon>
        <taxon>Eurotiomycetidae</taxon>
        <taxon>Eurotiales</taxon>
        <taxon>Trichocomaceae</taxon>
        <taxon>Talaromyces</taxon>
        <taxon>Talaromyces sect. Talaromyces</taxon>
    </lineage>
</organism>
<name>B8M6M9_TALSN</name>
<dbReference type="InParanoid" id="B8M6M9"/>
<proteinExistence type="predicted"/>
<evidence type="ECO:0000313" key="4">
    <source>
        <dbReference type="Proteomes" id="UP000001745"/>
    </source>
</evidence>
<dbReference type="HOGENOM" id="CLU_000589_0_0_1"/>
<feature type="compositionally biased region" description="Basic and acidic residues" evidence="2">
    <location>
        <begin position="2093"/>
        <end position="2102"/>
    </location>
</feature>
<dbReference type="PhylomeDB" id="B8M6M9"/>
<feature type="region of interest" description="Disordered" evidence="2">
    <location>
        <begin position="2168"/>
        <end position="2267"/>
    </location>
</feature>
<feature type="coiled-coil region" evidence="1">
    <location>
        <begin position="1861"/>
        <end position="1954"/>
    </location>
</feature>
<keyword evidence="1" id="KW-0175">Coiled coil</keyword>
<reference evidence="4" key="1">
    <citation type="journal article" date="2015" name="Genome Announc.">
        <title>Genome sequence of the AIDS-associated pathogen Penicillium marneffei (ATCC18224) and its near taxonomic relative Talaromyces stipitatus (ATCC10500).</title>
        <authorList>
            <person name="Nierman W.C."/>
            <person name="Fedorova-Abrams N.D."/>
            <person name="Andrianopoulos A."/>
        </authorList>
    </citation>
    <scope>NUCLEOTIDE SEQUENCE [LARGE SCALE GENOMIC DNA]</scope>
    <source>
        <strain evidence="4">ATCC 10500 / CBS 375.48 / QM 6759 / NRRL 1006</strain>
    </source>
</reference>
<feature type="compositionally biased region" description="Polar residues" evidence="2">
    <location>
        <begin position="2028"/>
        <end position="2037"/>
    </location>
</feature>
<dbReference type="RefSeq" id="XP_002479925.1">
    <property type="nucleotide sequence ID" value="XM_002479880.1"/>
</dbReference>
<gene>
    <name evidence="3" type="ORF">TSTA_027820</name>
</gene>
<evidence type="ECO:0000256" key="2">
    <source>
        <dbReference type="SAM" id="MobiDB-lite"/>
    </source>
</evidence>
<dbReference type="PANTHER" id="PTHR47357">
    <property type="entry name" value="COP1-INTERACTIVE PROTEIN 1"/>
    <property type="match status" value="1"/>
</dbReference>
<evidence type="ECO:0000256" key="1">
    <source>
        <dbReference type="SAM" id="Coils"/>
    </source>
</evidence>
<feature type="region of interest" description="Disordered" evidence="2">
    <location>
        <begin position="2018"/>
        <end position="2151"/>
    </location>
</feature>
<feature type="compositionally biased region" description="Polar residues" evidence="2">
    <location>
        <begin position="2129"/>
        <end position="2151"/>
    </location>
</feature>
<feature type="compositionally biased region" description="Polar residues" evidence="2">
    <location>
        <begin position="152"/>
        <end position="161"/>
    </location>
</feature>
<dbReference type="eggNOG" id="ENOG502S40N">
    <property type="taxonomic scope" value="Eukaryota"/>
</dbReference>
<dbReference type="GO" id="GO:0005200">
    <property type="term" value="F:structural constituent of cytoskeleton"/>
    <property type="evidence" value="ECO:0007669"/>
    <property type="project" value="TreeGrafter"/>
</dbReference>
<dbReference type="EMBL" id="EQ962654">
    <property type="protein sequence ID" value="EED19491.1"/>
    <property type="molecule type" value="Genomic_DNA"/>
</dbReference>
<feature type="compositionally biased region" description="Basic and acidic residues" evidence="2">
    <location>
        <begin position="120"/>
        <end position="137"/>
    </location>
</feature>
<dbReference type="GeneID" id="8108298"/>
<evidence type="ECO:0008006" key="5">
    <source>
        <dbReference type="Google" id="ProtNLM"/>
    </source>
</evidence>